<comment type="caution">
    <text evidence="2">The sequence shown here is derived from an EMBL/GenBank/DDBJ whole genome shotgun (WGS) entry which is preliminary data.</text>
</comment>
<evidence type="ECO:0000313" key="2">
    <source>
        <dbReference type="EMBL" id="MEL1252800.1"/>
    </source>
</evidence>
<dbReference type="Proteomes" id="UP001485226">
    <property type="component" value="Unassembled WGS sequence"/>
</dbReference>
<dbReference type="Gene3D" id="3.40.960.10">
    <property type="entry name" value="VSR Endonuclease"/>
    <property type="match status" value="1"/>
</dbReference>
<sequence length="46" mass="5755">MEQNKQRDYKNNLRVEKLGYKVFRFWEHEIKKRNSKIHSFNSLLSN</sequence>
<organism evidence="2 3">
    <name type="scientific">Flavobacterium calami</name>
    <dbReference type="NCBI Taxonomy" id="3139144"/>
    <lineage>
        <taxon>Bacteria</taxon>
        <taxon>Pseudomonadati</taxon>
        <taxon>Bacteroidota</taxon>
        <taxon>Flavobacteriia</taxon>
        <taxon>Flavobacteriales</taxon>
        <taxon>Flavobacteriaceae</taxon>
        <taxon>Flavobacterium</taxon>
    </lineage>
</organism>
<dbReference type="InterPro" id="IPR011335">
    <property type="entry name" value="Restrct_endonuc-II-like"/>
</dbReference>
<dbReference type="InterPro" id="IPR007569">
    <property type="entry name" value="DUF559"/>
</dbReference>
<evidence type="ECO:0000259" key="1">
    <source>
        <dbReference type="Pfam" id="PF04480"/>
    </source>
</evidence>
<accession>A0ABU9IK29</accession>
<dbReference type="EMBL" id="JBBYHS010000003">
    <property type="protein sequence ID" value="MEL1252800.1"/>
    <property type="molecule type" value="Genomic_DNA"/>
</dbReference>
<reference evidence="2 3" key="1">
    <citation type="submission" date="2024-04" db="EMBL/GenBank/DDBJ databases">
        <title>Flavobacterium sp. DGU38 16S ribosomal RNA gene Genome sequencing and assembly.</title>
        <authorList>
            <person name="Park S."/>
        </authorList>
    </citation>
    <scope>NUCLEOTIDE SEQUENCE [LARGE SCALE GENOMIC DNA]</scope>
    <source>
        <strain evidence="2 3">DGU38</strain>
    </source>
</reference>
<gene>
    <name evidence="2" type="ORF">AAEO57_03360</name>
</gene>
<protein>
    <submittedName>
        <fullName evidence="2">DUF559 domain-containing protein</fullName>
    </submittedName>
</protein>
<dbReference type="Pfam" id="PF04480">
    <property type="entry name" value="DUF559"/>
    <property type="match status" value="1"/>
</dbReference>
<evidence type="ECO:0000313" key="3">
    <source>
        <dbReference type="Proteomes" id="UP001485226"/>
    </source>
</evidence>
<feature type="domain" description="DUF559" evidence="1">
    <location>
        <begin position="3"/>
        <end position="36"/>
    </location>
</feature>
<dbReference type="SUPFAM" id="SSF52980">
    <property type="entry name" value="Restriction endonuclease-like"/>
    <property type="match status" value="1"/>
</dbReference>
<proteinExistence type="predicted"/>
<keyword evidence="3" id="KW-1185">Reference proteome</keyword>
<dbReference type="RefSeq" id="WP_341689827.1">
    <property type="nucleotide sequence ID" value="NZ_JBBYHS010000003.1"/>
</dbReference>
<name>A0ABU9IK29_9FLAO</name>